<organism evidence="2">
    <name type="scientific">uncultured Sulfurovum sp</name>
    <dbReference type="NCBI Taxonomy" id="269237"/>
    <lineage>
        <taxon>Bacteria</taxon>
        <taxon>Pseudomonadati</taxon>
        <taxon>Campylobacterota</taxon>
        <taxon>Epsilonproteobacteria</taxon>
        <taxon>Campylobacterales</taxon>
        <taxon>Sulfurovaceae</taxon>
        <taxon>Sulfurovum</taxon>
        <taxon>environmental samples</taxon>
    </lineage>
</organism>
<feature type="domain" description="NACHT" evidence="1">
    <location>
        <begin position="117"/>
        <end position="233"/>
    </location>
</feature>
<sequence length="338" mass="39158">MAGTGLEKVALQTGIKSTESVVKLFFASHIESFKNNLREKYLQKQISDKNLEELLQTYLSRLHKKCNTINTIIFPQQEIPLESIYEPLVLTSTNRHNIEEEDCSKSIDLLIHDTLDKNLLLIDTAGMGKSTVSKYLILRILQNKLHSKIPIFVELRKVDKDESLLDYIVKEMNPYKRKNFTVEMFVMLMEKGKFVFFFDGFDEVSEDKAKSLGEEISELSEIYSTNLTLLTSREQSYIPTLYKQVSCTFEPLKLKQIKALLLKYDAYASIEVGKELIAHENFKTLNHELFNTPLMVNLLYSSFWHNNTIDDNVVTFYNEMFNALFKGHDLTKAGFTRE</sequence>
<dbReference type="InterPro" id="IPR027417">
    <property type="entry name" value="P-loop_NTPase"/>
</dbReference>
<proteinExistence type="predicted"/>
<name>A0A6S6SPX0_9BACT</name>
<dbReference type="PANTHER" id="PTHR46312:SF2">
    <property type="entry name" value="NUCLEOTIDE-BINDING OLIGOMERIZATION DOMAIN-CONTAINING PROTEIN 2-LIKE"/>
    <property type="match status" value="1"/>
</dbReference>
<protein>
    <recommendedName>
        <fullName evidence="1">NACHT domain-containing protein</fullName>
    </recommendedName>
</protein>
<dbReference type="EMBL" id="CACVAR010000134">
    <property type="protein sequence ID" value="CAA6805364.1"/>
    <property type="molecule type" value="Genomic_DNA"/>
</dbReference>
<dbReference type="InterPro" id="IPR007111">
    <property type="entry name" value="NACHT_NTPase"/>
</dbReference>
<dbReference type="SUPFAM" id="SSF52540">
    <property type="entry name" value="P-loop containing nucleoside triphosphate hydrolases"/>
    <property type="match status" value="1"/>
</dbReference>
<dbReference type="Gene3D" id="3.40.50.300">
    <property type="entry name" value="P-loop containing nucleotide triphosphate hydrolases"/>
    <property type="match status" value="1"/>
</dbReference>
<feature type="non-terminal residue" evidence="2">
    <location>
        <position position="338"/>
    </location>
</feature>
<gene>
    <name evidence="2" type="ORF">HELGO_WM36160</name>
</gene>
<evidence type="ECO:0000259" key="1">
    <source>
        <dbReference type="PROSITE" id="PS50837"/>
    </source>
</evidence>
<dbReference type="PANTHER" id="PTHR46312">
    <property type="entry name" value="NACHT DOMAIN-CONTAINING PROTEIN"/>
    <property type="match status" value="1"/>
</dbReference>
<accession>A0A6S6SPX0</accession>
<dbReference type="Pfam" id="PF05729">
    <property type="entry name" value="NACHT"/>
    <property type="match status" value="1"/>
</dbReference>
<reference evidence="2" key="1">
    <citation type="submission" date="2020-01" db="EMBL/GenBank/DDBJ databases">
        <authorList>
            <person name="Meier V. D."/>
            <person name="Meier V D."/>
        </authorList>
    </citation>
    <scope>NUCLEOTIDE SEQUENCE</scope>
    <source>
        <strain evidence="2">HLG_WM_MAG_03</strain>
    </source>
</reference>
<dbReference type="AlphaFoldDB" id="A0A6S6SPX0"/>
<evidence type="ECO:0000313" key="2">
    <source>
        <dbReference type="EMBL" id="CAA6805364.1"/>
    </source>
</evidence>
<dbReference type="PROSITE" id="PS50837">
    <property type="entry name" value="NACHT"/>
    <property type="match status" value="1"/>
</dbReference>